<dbReference type="InterPro" id="IPR036249">
    <property type="entry name" value="Thioredoxin-like_sf"/>
</dbReference>
<comment type="similarity">
    <text evidence="1">Belongs to the GST superfamily.</text>
</comment>
<dbReference type="EMBL" id="JAQQKX010000015">
    <property type="protein sequence ID" value="MDC7684791.1"/>
    <property type="molecule type" value="Genomic_DNA"/>
</dbReference>
<dbReference type="InterPro" id="IPR040079">
    <property type="entry name" value="Glutathione_S-Trfase"/>
</dbReference>
<proteinExistence type="inferred from homology"/>
<dbReference type="CDD" id="cd03048">
    <property type="entry name" value="GST_N_Ure2p_like"/>
    <property type="match status" value="1"/>
</dbReference>
<dbReference type="Gene3D" id="1.20.1050.10">
    <property type="match status" value="1"/>
</dbReference>
<dbReference type="SFLD" id="SFLDG00358">
    <property type="entry name" value="Main_(cytGST)"/>
    <property type="match status" value="1"/>
</dbReference>
<dbReference type="PROSITE" id="PS50404">
    <property type="entry name" value="GST_NTER"/>
    <property type="match status" value="1"/>
</dbReference>
<reference evidence="4 5" key="1">
    <citation type="submission" date="2023-01" db="EMBL/GenBank/DDBJ databases">
        <title>Novel species of the genus Asticcacaulis isolated from rivers.</title>
        <authorList>
            <person name="Lu H."/>
        </authorList>
    </citation>
    <scope>NUCLEOTIDE SEQUENCE [LARGE SCALE GENOMIC DNA]</scope>
    <source>
        <strain evidence="4 5">BYS171W</strain>
    </source>
</reference>
<dbReference type="Pfam" id="PF02798">
    <property type="entry name" value="GST_N"/>
    <property type="match status" value="1"/>
</dbReference>
<dbReference type="Pfam" id="PF00043">
    <property type="entry name" value="GST_C"/>
    <property type="match status" value="1"/>
</dbReference>
<dbReference type="Gene3D" id="3.40.30.10">
    <property type="entry name" value="Glutaredoxin"/>
    <property type="match status" value="1"/>
</dbReference>
<evidence type="ECO:0000313" key="4">
    <source>
        <dbReference type="EMBL" id="MDC7684791.1"/>
    </source>
</evidence>
<accession>A0ABT5HXJ7</accession>
<feature type="domain" description="GST C-terminal" evidence="3">
    <location>
        <begin position="85"/>
        <end position="208"/>
    </location>
</feature>
<sequence length="208" mass="23196">MITLHTWTTPNGFKASIALEELGLPYKVNPINIGADDQFKPEFLKISPNNKIPAIVDDETGISVFETGAILVYLAEKTGKLLPASGEARYKVLEWLNWQMGGLGPMFGQLGHFTVFAPEQVPYAQNRYKTEAIRLLKVLETQLSKHAYVAGEDYSIADIAIYPWINTLRTFYKQEALLEATPHINAWFAKVGARPAVQKGMTIGKEAR</sequence>
<evidence type="ECO:0000259" key="2">
    <source>
        <dbReference type="PROSITE" id="PS50404"/>
    </source>
</evidence>
<dbReference type="SUPFAM" id="SSF47616">
    <property type="entry name" value="GST C-terminal domain-like"/>
    <property type="match status" value="1"/>
</dbReference>
<dbReference type="PROSITE" id="PS50405">
    <property type="entry name" value="GST_CTER"/>
    <property type="match status" value="1"/>
</dbReference>
<evidence type="ECO:0000259" key="3">
    <source>
        <dbReference type="PROSITE" id="PS50405"/>
    </source>
</evidence>
<dbReference type="SUPFAM" id="SSF52833">
    <property type="entry name" value="Thioredoxin-like"/>
    <property type="match status" value="1"/>
</dbReference>
<dbReference type="InterPro" id="IPR004046">
    <property type="entry name" value="GST_C"/>
</dbReference>
<name>A0ABT5HXJ7_9CAUL</name>
<gene>
    <name evidence="4" type="ORF">PQU92_16020</name>
</gene>
<evidence type="ECO:0000256" key="1">
    <source>
        <dbReference type="RuleBase" id="RU003494"/>
    </source>
</evidence>
<dbReference type="Proteomes" id="UP001214854">
    <property type="component" value="Unassembled WGS sequence"/>
</dbReference>
<protein>
    <submittedName>
        <fullName evidence="4">Glutathione binding-like protein</fullName>
    </submittedName>
</protein>
<dbReference type="SFLD" id="SFLDG01151">
    <property type="entry name" value="Main.2:_Nu-like"/>
    <property type="match status" value="1"/>
</dbReference>
<organism evidence="4 5">
    <name type="scientific">Asticcacaulis aquaticus</name>
    <dbReference type="NCBI Taxonomy" id="2984212"/>
    <lineage>
        <taxon>Bacteria</taxon>
        <taxon>Pseudomonadati</taxon>
        <taxon>Pseudomonadota</taxon>
        <taxon>Alphaproteobacteria</taxon>
        <taxon>Caulobacterales</taxon>
        <taxon>Caulobacteraceae</taxon>
        <taxon>Asticcacaulis</taxon>
    </lineage>
</organism>
<dbReference type="SFLD" id="SFLDS00019">
    <property type="entry name" value="Glutathione_Transferase_(cytos"/>
    <property type="match status" value="1"/>
</dbReference>
<keyword evidence="5" id="KW-1185">Reference proteome</keyword>
<dbReference type="InterPro" id="IPR010987">
    <property type="entry name" value="Glutathione-S-Trfase_C-like"/>
</dbReference>
<dbReference type="PANTHER" id="PTHR44051:SF8">
    <property type="entry name" value="GLUTATHIONE S-TRANSFERASE GSTA"/>
    <property type="match status" value="1"/>
</dbReference>
<dbReference type="InterPro" id="IPR036282">
    <property type="entry name" value="Glutathione-S-Trfase_C_sf"/>
</dbReference>
<dbReference type="SFLD" id="SFLDG01150">
    <property type="entry name" value="Main.1:_Beta-like"/>
    <property type="match status" value="1"/>
</dbReference>
<dbReference type="PANTHER" id="PTHR44051">
    <property type="entry name" value="GLUTATHIONE S-TRANSFERASE-RELATED"/>
    <property type="match status" value="1"/>
</dbReference>
<dbReference type="InterPro" id="IPR004045">
    <property type="entry name" value="Glutathione_S-Trfase_N"/>
</dbReference>
<dbReference type="RefSeq" id="WP_272749260.1">
    <property type="nucleotide sequence ID" value="NZ_JAQQKX010000015.1"/>
</dbReference>
<comment type="caution">
    <text evidence="4">The sequence shown here is derived from an EMBL/GenBank/DDBJ whole genome shotgun (WGS) entry which is preliminary data.</text>
</comment>
<evidence type="ECO:0000313" key="5">
    <source>
        <dbReference type="Proteomes" id="UP001214854"/>
    </source>
</evidence>
<feature type="domain" description="GST N-terminal" evidence="2">
    <location>
        <begin position="1"/>
        <end position="82"/>
    </location>
</feature>